<keyword evidence="9" id="KW-1208">Phospholipid metabolism</keyword>
<accession>A0AAJ0HP67</accession>
<dbReference type="Proteomes" id="UP001275084">
    <property type="component" value="Unassembled WGS sequence"/>
</dbReference>
<dbReference type="InterPro" id="IPR050324">
    <property type="entry name" value="CDP-alcohol_PTase-I"/>
</dbReference>
<dbReference type="GO" id="GO:0016020">
    <property type="term" value="C:membrane"/>
    <property type="evidence" value="ECO:0007669"/>
    <property type="project" value="UniProtKB-SubCell"/>
</dbReference>
<feature type="transmembrane region" description="Helical" evidence="11">
    <location>
        <begin position="18"/>
        <end position="39"/>
    </location>
</feature>
<dbReference type="PANTHER" id="PTHR14269:SF61">
    <property type="entry name" value="CDP-DIACYLGLYCEROL--SERINE O-PHOSPHATIDYLTRANSFERASE"/>
    <property type="match status" value="1"/>
</dbReference>
<dbReference type="InterPro" id="IPR048254">
    <property type="entry name" value="CDP_ALCOHOL_P_TRANSF_CS"/>
</dbReference>
<evidence type="ECO:0008006" key="14">
    <source>
        <dbReference type="Google" id="ProtNLM"/>
    </source>
</evidence>
<keyword evidence="6" id="KW-0443">Lipid metabolism</keyword>
<dbReference type="GO" id="GO:0008654">
    <property type="term" value="P:phospholipid biosynthetic process"/>
    <property type="evidence" value="ECO:0007669"/>
    <property type="project" value="UniProtKB-KW"/>
</dbReference>
<feature type="transmembrane region" description="Helical" evidence="11">
    <location>
        <begin position="130"/>
        <end position="147"/>
    </location>
</feature>
<feature type="non-terminal residue" evidence="12">
    <location>
        <position position="1"/>
    </location>
</feature>
<dbReference type="EMBL" id="JAUIQD010000002">
    <property type="protein sequence ID" value="KAK3358788.1"/>
    <property type="molecule type" value="Genomic_DNA"/>
</dbReference>
<organism evidence="12 13">
    <name type="scientific">Lasiosphaeria hispida</name>
    <dbReference type="NCBI Taxonomy" id="260671"/>
    <lineage>
        <taxon>Eukaryota</taxon>
        <taxon>Fungi</taxon>
        <taxon>Dikarya</taxon>
        <taxon>Ascomycota</taxon>
        <taxon>Pezizomycotina</taxon>
        <taxon>Sordariomycetes</taxon>
        <taxon>Sordariomycetidae</taxon>
        <taxon>Sordariales</taxon>
        <taxon>Lasiosphaeriaceae</taxon>
        <taxon>Lasiosphaeria</taxon>
    </lineage>
</organism>
<dbReference type="Pfam" id="PF01066">
    <property type="entry name" value="CDP-OH_P_transf"/>
    <property type="match status" value="1"/>
</dbReference>
<evidence type="ECO:0000256" key="4">
    <source>
        <dbReference type="ARBA" id="ARBA00022692"/>
    </source>
</evidence>
<reference evidence="12" key="1">
    <citation type="journal article" date="2023" name="Mol. Phylogenet. Evol.">
        <title>Genome-scale phylogeny and comparative genomics of the fungal order Sordariales.</title>
        <authorList>
            <person name="Hensen N."/>
            <person name="Bonometti L."/>
            <person name="Westerberg I."/>
            <person name="Brannstrom I.O."/>
            <person name="Guillou S."/>
            <person name="Cros-Aarteil S."/>
            <person name="Calhoun S."/>
            <person name="Haridas S."/>
            <person name="Kuo A."/>
            <person name="Mondo S."/>
            <person name="Pangilinan J."/>
            <person name="Riley R."/>
            <person name="LaButti K."/>
            <person name="Andreopoulos B."/>
            <person name="Lipzen A."/>
            <person name="Chen C."/>
            <person name="Yan M."/>
            <person name="Daum C."/>
            <person name="Ng V."/>
            <person name="Clum A."/>
            <person name="Steindorff A."/>
            <person name="Ohm R.A."/>
            <person name="Martin F."/>
            <person name="Silar P."/>
            <person name="Natvig D.O."/>
            <person name="Lalanne C."/>
            <person name="Gautier V."/>
            <person name="Ament-Velasquez S.L."/>
            <person name="Kruys A."/>
            <person name="Hutchinson M.I."/>
            <person name="Powell A.J."/>
            <person name="Barry K."/>
            <person name="Miller A.N."/>
            <person name="Grigoriev I.V."/>
            <person name="Debuchy R."/>
            <person name="Gladieux P."/>
            <person name="Hiltunen Thoren M."/>
            <person name="Johannesson H."/>
        </authorList>
    </citation>
    <scope>NUCLEOTIDE SEQUENCE</scope>
    <source>
        <strain evidence="12">CBS 955.72</strain>
    </source>
</reference>
<dbReference type="PANTHER" id="PTHR14269">
    <property type="entry name" value="CDP-DIACYLGLYCEROL--GLYCEROL-3-PHOSPHATE 3-PHOSPHATIDYLTRANSFERASE-RELATED"/>
    <property type="match status" value="1"/>
</dbReference>
<comment type="similarity">
    <text evidence="10">Belongs to the CDP-alcohol phosphatidyltransferase class-I family.</text>
</comment>
<evidence type="ECO:0000256" key="3">
    <source>
        <dbReference type="ARBA" id="ARBA00022679"/>
    </source>
</evidence>
<evidence type="ECO:0000313" key="13">
    <source>
        <dbReference type="Proteomes" id="UP001275084"/>
    </source>
</evidence>
<evidence type="ECO:0000256" key="5">
    <source>
        <dbReference type="ARBA" id="ARBA00022989"/>
    </source>
</evidence>
<keyword evidence="4 11" id="KW-0812">Transmembrane</keyword>
<gene>
    <name evidence="12" type="ORF">B0T25DRAFT_447454</name>
</gene>
<proteinExistence type="inferred from homology"/>
<sequence>RNLRVADYLTLSNVVLSIYSSAESRFLLAYALIFVGYEFDRFDGKVARWRNECSEMGKELDSLSDLITFVTAPAFMLYSLGLRTAIDEAALSFYVLCGIARLARFNIAAHLVPRDENGKPLYHQGLPTPYAGLLIGTAVAVSAWMGWTSSGLVPGVVLYRGRWWEFHPASGFVLALGSMMISGRLKLKLDGGITIPAATAAIFAVCWSMSLQHYLQLAYKESRLTSAADLAAFQHLTGTLQRGRENLILVYGGSFNPPHRGHIDVLLSGLAPSVGALGIVVLPSEDFHLRHKVAKSHPEFFLRMERRAEIWAAIVPPHSRDRVWVWASTWYPFKTFTDALVRLTKADGFELAFSHLIGPDNVNPDDPLDILPYRLPRILVSNRGRHVATGFSSDGSPTVWKGFGGWSRCANEKGQAEDSDTVLWTCVGADGARGYYLQSAGPAYADISSTNLREMFVRSQGLDEGRLNQLSTETLLGFLAPMLP</sequence>
<evidence type="ECO:0000256" key="7">
    <source>
        <dbReference type="ARBA" id="ARBA00023136"/>
    </source>
</evidence>
<feature type="transmembrane region" description="Helical" evidence="11">
    <location>
        <begin position="60"/>
        <end position="79"/>
    </location>
</feature>
<dbReference type="Gene3D" id="3.40.50.620">
    <property type="entry name" value="HUPs"/>
    <property type="match status" value="1"/>
</dbReference>
<dbReference type="GO" id="GO:0016780">
    <property type="term" value="F:phosphotransferase activity, for other substituted phosphate groups"/>
    <property type="evidence" value="ECO:0007669"/>
    <property type="project" value="InterPro"/>
</dbReference>
<keyword evidence="2" id="KW-0444">Lipid biosynthesis</keyword>
<evidence type="ECO:0000256" key="1">
    <source>
        <dbReference type="ARBA" id="ARBA00004141"/>
    </source>
</evidence>
<comment type="subcellular location">
    <subcellularLocation>
        <location evidence="1">Membrane</location>
        <topology evidence="1">Multi-pass membrane protein</topology>
    </subcellularLocation>
</comment>
<evidence type="ECO:0000256" key="11">
    <source>
        <dbReference type="SAM" id="Phobius"/>
    </source>
</evidence>
<name>A0AAJ0HP67_9PEZI</name>
<keyword evidence="5 11" id="KW-1133">Transmembrane helix</keyword>
<dbReference type="AlphaFoldDB" id="A0AAJ0HP67"/>
<comment type="caution">
    <text evidence="12">The sequence shown here is derived from an EMBL/GenBank/DDBJ whole genome shotgun (WGS) entry which is preliminary data.</text>
</comment>
<evidence type="ECO:0000256" key="6">
    <source>
        <dbReference type="ARBA" id="ARBA00023098"/>
    </source>
</evidence>
<reference evidence="12" key="2">
    <citation type="submission" date="2023-06" db="EMBL/GenBank/DDBJ databases">
        <authorList>
            <consortium name="Lawrence Berkeley National Laboratory"/>
            <person name="Haridas S."/>
            <person name="Hensen N."/>
            <person name="Bonometti L."/>
            <person name="Westerberg I."/>
            <person name="Brannstrom I.O."/>
            <person name="Guillou S."/>
            <person name="Cros-Aarteil S."/>
            <person name="Calhoun S."/>
            <person name="Kuo A."/>
            <person name="Mondo S."/>
            <person name="Pangilinan J."/>
            <person name="Riley R."/>
            <person name="Labutti K."/>
            <person name="Andreopoulos B."/>
            <person name="Lipzen A."/>
            <person name="Chen C."/>
            <person name="Yanf M."/>
            <person name="Daum C."/>
            <person name="Ng V."/>
            <person name="Clum A."/>
            <person name="Steindorff A."/>
            <person name="Ohm R."/>
            <person name="Martin F."/>
            <person name="Silar P."/>
            <person name="Natvig D."/>
            <person name="Lalanne C."/>
            <person name="Gautier V."/>
            <person name="Ament-Velasquez S.L."/>
            <person name="Kruys A."/>
            <person name="Hutchinson M.I."/>
            <person name="Powell A.J."/>
            <person name="Barry K."/>
            <person name="Miller A.N."/>
            <person name="Grigoriev I.V."/>
            <person name="Debuchy R."/>
            <person name="Gladieux P."/>
            <person name="Thoren M.H."/>
            <person name="Johannesson H."/>
        </authorList>
    </citation>
    <scope>NUCLEOTIDE SEQUENCE</scope>
    <source>
        <strain evidence="12">CBS 955.72</strain>
    </source>
</reference>
<evidence type="ECO:0000256" key="8">
    <source>
        <dbReference type="ARBA" id="ARBA00023209"/>
    </source>
</evidence>
<keyword evidence="7 11" id="KW-0472">Membrane</keyword>
<dbReference type="InterPro" id="IPR000462">
    <property type="entry name" value="CDP-OH_P_trans"/>
</dbReference>
<evidence type="ECO:0000256" key="9">
    <source>
        <dbReference type="ARBA" id="ARBA00023264"/>
    </source>
</evidence>
<evidence type="ECO:0000313" key="12">
    <source>
        <dbReference type="EMBL" id="KAK3358788.1"/>
    </source>
</evidence>
<dbReference type="InterPro" id="IPR014729">
    <property type="entry name" value="Rossmann-like_a/b/a_fold"/>
</dbReference>
<keyword evidence="8" id="KW-0594">Phospholipid biosynthesis</keyword>
<evidence type="ECO:0000256" key="10">
    <source>
        <dbReference type="RuleBase" id="RU003750"/>
    </source>
</evidence>
<dbReference type="PROSITE" id="PS00379">
    <property type="entry name" value="CDP_ALCOHOL_P_TRANSF"/>
    <property type="match status" value="1"/>
</dbReference>
<dbReference type="SUPFAM" id="SSF52374">
    <property type="entry name" value="Nucleotidylyl transferase"/>
    <property type="match status" value="1"/>
</dbReference>
<feature type="transmembrane region" description="Helical" evidence="11">
    <location>
        <begin position="197"/>
        <end position="215"/>
    </location>
</feature>
<dbReference type="InterPro" id="IPR043130">
    <property type="entry name" value="CDP-OH_PTrfase_TM_dom"/>
</dbReference>
<dbReference type="Gene3D" id="1.20.120.1760">
    <property type="match status" value="1"/>
</dbReference>
<evidence type="ECO:0000256" key="2">
    <source>
        <dbReference type="ARBA" id="ARBA00022516"/>
    </source>
</evidence>
<keyword evidence="13" id="KW-1185">Reference proteome</keyword>
<feature type="transmembrane region" description="Helical" evidence="11">
    <location>
        <begin position="91"/>
        <end position="109"/>
    </location>
</feature>
<protein>
    <recommendedName>
        <fullName evidence="14">CDP-diacylglycerol--serine O-phosphatidyltransferase</fullName>
    </recommendedName>
</protein>
<keyword evidence="3 10" id="KW-0808">Transferase</keyword>